<dbReference type="InterPro" id="IPR022773">
    <property type="entry name" value="Siva"/>
</dbReference>
<dbReference type="GO" id="GO:0005175">
    <property type="term" value="F:CD27 receptor binding"/>
    <property type="evidence" value="ECO:0007669"/>
    <property type="project" value="TreeGrafter"/>
</dbReference>
<organism evidence="2">
    <name type="scientific">Neodiprion lecontei</name>
    <name type="common">Redheaded pine sawfly</name>
    <dbReference type="NCBI Taxonomy" id="441921"/>
    <lineage>
        <taxon>Eukaryota</taxon>
        <taxon>Metazoa</taxon>
        <taxon>Ecdysozoa</taxon>
        <taxon>Arthropoda</taxon>
        <taxon>Hexapoda</taxon>
        <taxon>Insecta</taxon>
        <taxon>Pterygota</taxon>
        <taxon>Neoptera</taxon>
        <taxon>Endopterygota</taxon>
        <taxon>Hymenoptera</taxon>
        <taxon>Tenthredinoidea</taxon>
        <taxon>Diprionidae</taxon>
        <taxon>Diprioninae</taxon>
        <taxon>Neodiprion</taxon>
    </lineage>
</organism>
<dbReference type="PANTHER" id="PTHR14365">
    <property type="entry name" value="APOPTOSIS REGULATORY PROTEIN SIVA"/>
    <property type="match status" value="1"/>
</dbReference>
<dbReference type="Pfam" id="PF05458">
    <property type="entry name" value="Siva"/>
    <property type="match status" value="1"/>
</dbReference>
<evidence type="ECO:0000313" key="2">
    <source>
        <dbReference type="RefSeq" id="XP_015520081.1"/>
    </source>
</evidence>
<dbReference type="PANTHER" id="PTHR14365:SF1">
    <property type="entry name" value="APOPTOSIS REGULATORY PROTEIN SIVA"/>
    <property type="match status" value="1"/>
</dbReference>
<dbReference type="AlphaFoldDB" id="A0A6J0BYM4"/>
<sequence length="160" mass="18097">MPKRMCEFDDDLAPQSKIHVGQREVDNGVEKETHMKKVYGARELSQKMNKSIDLDLTDPVPSVIVPAAKSTPQQNFKQMFLNNKLQLETKGECAKTVPIGICGCCRVIDDYGSHNCYYCEKVLCSSCLAQCVKCLESFCQNCSIIAYDTREYNICLNCYQ</sequence>
<keyword evidence="1" id="KW-1185">Reference proteome</keyword>
<dbReference type="GeneID" id="107224521"/>
<dbReference type="OrthoDB" id="60860at2759"/>
<name>A0A6J0BYM4_NEOLC</name>
<dbReference type="RefSeq" id="XP_015520081.1">
    <property type="nucleotide sequence ID" value="XM_015664595.2"/>
</dbReference>
<dbReference type="GO" id="GO:0097191">
    <property type="term" value="P:extrinsic apoptotic signaling pathway"/>
    <property type="evidence" value="ECO:0007669"/>
    <property type="project" value="TreeGrafter"/>
</dbReference>
<accession>A0A6J0BYM4</accession>
<dbReference type="Proteomes" id="UP000829291">
    <property type="component" value="Chromosome 4"/>
</dbReference>
<evidence type="ECO:0000313" key="1">
    <source>
        <dbReference type="Proteomes" id="UP000829291"/>
    </source>
</evidence>
<reference evidence="2" key="1">
    <citation type="submission" date="2025-08" db="UniProtKB">
        <authorList>
            <consortium name="RefSeq"/>
        </authorList>
    </citation>
    <scope>IDENTIFICATION</scope>
    <source>
        <tissue evidence="2">Thorax and Abdomen</tissue>
    </source>
</reference>
<protein>
    <submittedName>
        <fullName evidence="2">Apoptosis regulatory protein Siva isoform X2</fullName>
    </submittedName>
</protein>
<gene>
    <name evidence="2" type="primary">LOC107224521</name>
</gene>
<proteinExistence type="predicted"/>